<gene>
    <name evidence="1" type="ORF">J437_LFUL008103</name>
</gene>
<comment type="caution">
    <text evidence="1">The sequence shown here is derived from an EMBL/GenBank/DDBJ whole genome shotgun (WGS) entry which is preliminary data.</text>
</comment>
<accession>A0A8K0K487</accession>
<sequence length="67" mass="7446">MSIFISTDALNIVQGPPCSSLRTPSISCDTCLRDFHGEGCFEKHRLKRGKGESTCKTVRACPRCRSR</sequence>
<reference evidence="1" key="2">
    <citation type="submission" date="2017-10" db="EMBL/GenBank/DDBJ databases">
        <title>Ladona fulva Genome sequencing and assembly.</title>
        <authorList>
            <person name="Murali S."/>
            <person name="Richards S."/>
            <person name="Bandaranaike D."/>
            <person name="Bellair M."/>
            <person name="Blankenburg K."/>
            <person name="Chao H."/>
            <person name="Dinh H."/>
            <person name="Doddapaneni H."/>
            <person name="Dugan-Rocha S."/>
            <person name="Elkadiri S."/>
            <person name="Gnanaolivu R."/>
            <person name="Hernandez B."/>
            <person name="Skinner E."/>
            <person name="Javaid M."/>
            <person name="Lee S."/>
            <person name="Li M."/>
            <person name="Ming W."/>
            <person name="Munidasa M."/>
            <person name="Muniz J."/>
            <person name="Nguyen L."/>
            <person name="Hughes D."/>
            <person name="Osuji N."/>
            <person name="Pu L.-L."/>
            <person name="Puazo M."/>
            <person name="Qu C."/>
            <person name="Quiroz J."/>
            <person name="Raj R."/>
            <person name="Weissenberger G."/>
            <person name="Xin Y."/>
            <person name="Zou X."/>
            <person name="Han Y."/>
            <person name="Worley K."/>
            <person name="Muzny D."/>
            <person name="Gibbs R."/>
        </authorList>
    </citation>
    <scope>NUCLEOTIDE SEQUENCE</scope>
    <source>
        <strain evidence="1">Sampled in the wild</strain>
    </source>
</reference>
<proteinExistence type="predicted"/>
<dbReference type="Proteomes" id="UP000792457">
    <property type="component" value="Unassembled WGS sequence"/>
</dbReference>
<protein>
    <submittedName>
        <fullName evidence="1">Uncharacterized protein</fullName>
    </submittedName>
</protein>
<keyword evidence="2" id="KW-1185">Reference proteome</keyword>
<evidence type="ECO:0000313" key="1">
    <source>
        <dbReference type="EMBL" id="KAG8225718.1"/>
    </source>
</evidence>
<evidence type="ECO:0000313" key="2">
    <source>
        <dbReference type="Proteomes" id="UP000792457"/>
    </source>
</evidence>
<dbReference type="AlphaFoldDB" id="A0A8K0K487"/>
<dbReference type="EMBL" id="KZ308249">
    <property type="protein sequence ID" value="KAG8225718.1"/>
    <property type="molecule type" value="Genomic_DNA"/>
</dbReference>
<reference evidence="1" key="1">
    <citation type="submission" date="2013-04" db="EMBL/GenBank/DDBJ databases">
        <authorList>
            <person name="Qu J."/>
            <person name="Murali S.C."/>
            <person name="Bandaranaike D."/>
            <person name="Bellair M."/>
            <person name="Blankenburg K."/>
            <person name="Chao H."/>
            <person name="Dinh H."/>
            <person name="Doddapaneni H."/>
            <person name="Downs B."/>
            <person name="Dugan-Rocha S."/>
            <person name="Elkadiri S."/>
            <person name="Gnanaolivu R.D."/>
            <person name="Hernandez B."/>
            <person name="Javaid M."/>
            <person name="Jayaseelan J.C."/>
            <person name="Lee S."/>
            <person name="Li M."/>
            <person name="Ming W."/>
            <person name="Munidasa M."/>
            <person name="Muniz J."/>
            <person name="Nguyen L."/>
            <person name="Ongeri F."/>
            <person name="Osuji N."/>
            <person name="Pu L.-L."/>
            <person name="Puazo M."/>
            <person name="Qu C."/>
            <person name="Quiroz J."/>
            <person name="Raj R."/>
            <person name="Weissenberger G."/>
            <person name="Xin Y."/>
            <person name="Zou X."/>
            <person name="Han Y."/>
            <person name="Richards S."/>
            <person name="Worley K."/>
            <person name="Muzny D."/>
            <person name="Gibbs R."/>
        </authorList>
    </citation>
    <scope>NUCLEOTIDE SEQUENCE</scope>
    <source>
        <strain evidence="1">Sampled in the wild</strain>
    </source>
</reference>
<organism evidence="1 2">
    <name type="scientific">Ladona fulva</name>
    <name type="common">Scarce chaser dragonfly</name>
    <name type="synonym">Libellula fulva</name>
    <dbReference type="NCBI Taxonomy" id="123851"/>
    <lineage>
        <taxon>Eukaryota</taxon>
        <taxon>Metazoa</taxon>
        <taxon>Ecdysozoa</taxon>
        <taxon>Arthropoda</taxon>
        <taxon>Hexapoda</taxon>
        <taxon>Insecta</taxon>
        <taxon>Pterygota</taxon>
        <taxon>Palaeoptera</taxon>
        <taxon>Odonata</taxon>
        <taxon>Epiprocta</taxon>
        <taxon>Anisoptera</taxon>
        <taxon>Libelluloidea</taxon>
        <taxon>Libellulidae</taxon>
        <taxon>Ladona</taxon>
    </lineage>
</organism>
<name>A0A8K0K487_LADFU</name>